<dbReference type="SMART" id="SM00028">
    <property type="entry name" value="TPR"/>
    <property type="match status" value="3"/>
</dbReference>
<dbReference type="AlphaFoldDB" id="A0AAV4XSN0"/>
<dbReference type="GO" id="GO:0003341">
    <property type="term" value="P:cilium movement"/>
    <property type="evidence" value="ECO:0007669"/>
    <property type="project" value="TreeGrafter"/>
</dbReference>
<dbReference type="Proteomes" id="UP001054945">
    <property type="component" value="Unassembled WGS sequence"/>
</dbReference>
<sequence>MDWLDKQAAASASLKLDCSDLSPAERNPQWLQSKAESMFKMGDYKSAVNAYTLAIRMRPNLYSLHLGRSECHLKLHNLHKAIEDSSKALELLVPPVASNANARKEAHKIRGTAFQQLQLYVESLMDFDAALKIGVKDEELKTSADELRKCIERDTGSD</sequence>
<comment type="caution">
    <text evidence="2">The sequence shown here is derived from an EMBL/GenBank/DDBJ whole genome shotgun (WGS) entry which is preliminary data.</text>
</comment>
<dbReference type="GO" id="GO:0036158">
    <property type="term" value="P:outer dynein arm assembly"/>
    <property type="evidence" value="ECO:0007669"/>
    <property type="project" value="TreeGrafter"/>
</dbReference>
<name>A0AAV4XSN0_CAEEX</name>
<dbReference type="InterPro" id="IPR011990">
    <property type="entry name" value="TPR-like_helical_dom_sf"/>
</dbReference>
<dbReference type="InterPro" id="IPR019734">
    <property type="entry name" value="TPR_rpt"/>
</dbReference>
<dbReference type="PROSITE" id="PS50005">
    <property type="entry name" value="TPR"/>
    <property type="match status" value="1"/>
</dbReference>
<keyword evidence="3" id="KW-1185">Reference proteome</keyword>
<dbReference type="GO" id="GO:0036159">
    <property type="term" value="P:inner dynein arm assembly"/>
    <property type="evidence" value="ECO:0007669"/>
    <property type="project" value="TreeGrafter"/>
</dbReference>
<evidence type="ECO:0000313" key="3">
    <source>
        <dbReference type="Proteomes" id="UP001054945"/>
    </source>
</evidence>
<reference evidence="2 3" key="1">
    <citation type="submission" date="2021-06" db="EMBL/GenBank/DDBJ databases">
        <title>Caerostris extrusa draft genome.</title>
        <authorList>
            <person name="Kono N."/>
            <person name="Arakawa K."/>
        </authorList>
    </citation>
    <scope>NUCLEOTIDE SEQUENCE [LARGE SCALE GENOMIC DNA]</scope>
</reference>
<feature type="repeat" description="TPR" evidence="1">
    <location>
        <begin position="28"/>
        <end position="61"/>
    </location>
</feature>
<keyword evidence="1" id="KW-0802">TPR repeat</keyword>
<proteinExistence type="predicted"/>
<dbReference type="Gene3D" id="1.25.40.10">
    <property type="entry name" value="Tetratricopeptide repeat domain"/>
    <property type="match status" value="1"/>
</dbReference>
<dbReference type="PANTHER" id="PTHR46492:SF1">
    <property type="entry name" value="DYNEIN AXONEMAL ASSEMBLY FACTOR 4"/>
    <property type="match status" value="1"/>
</dbReference>
<gene>
    <name evidence="2" type="primary">DNAAF4</name>
    <name evidence="2" type="ORF">CEXT_118151</name>
</gene>
<organism evidence="2 3">
    <name type="scientific">Caerostris extrusa</name>
    <name type="common">Bark spider</name>
    <name type="synonym">Caerostris bankana</name>
    <dbReference type="NCBI Taxonomy" id="172846"/>
    <lineage>
        <taxon>Eukaryota</taxon>
        <taxon>Metazoa</taxon>
        <taxon>Ecdysozoa</taxon>
        <taxon>Arthropoda</taxon>
        <taxon>Chelicerata</taxon>
        <taxon>Arachnida</taxon>
        <taxon>Araneae</taxon>
        <taxon>Araneomorphae</taxon>
        <taxon>Entelegynae</taxon>
        <taxon>Araneoidea</taxon>
        <taxon>Araneidae</taxon>
        <taxon>Caerostris</taxon>
    </lineage>
</organism>
<dbReference type="InterPro" id="IPR052004">
    <property type="entry name" value="Dynein_assembly_factor_4"/>
</dbReference>
<protein>
    <submittedName>
        <fullName evidence="2">Dynein assembly factor 4, axonemal</fullName>
    </submittedName>
</protein>
<dbReference type="EMBL" id="BPLR01000717">
    <property type="protein sequence ID" value="GIY96945.1"/>
    <property type="molecule type" value="Genomic_DNA"/>
</dbReference>
<evidence type="ECO:0000313" key="2">
    <source>
        <dbReference type="EMBL" id="GIY96945.1"/>
    </source>
</evidence>
<dbReference type="PANTHER" id="PTHR46492">
    <property type="entry name" value="DYNEIN ASSEMBLY FACTOR 4, AXONEMAL"/>
    <property type="match status" value="1"/>
</dbReference>
<accession>A0AAV4XSN0</accession>
<evidence type="ECO:0000256" key="1">
    <source>
        <dbReference type="PROSITE-ProRule" id="PRU00339"/>
    </source>
</evidence>
<dbReference type="SUPFAM" id="SSF48452">
    <property type="entry name" value="TPR-like"/>
    <property type="match status" value="1"/>
</dbReference>